<reference evidence="13 14" key="1">
    <citation type="submission" date="2019-05" db="EMBL/GenBank/DDBJ databases">
        <title>Draft Whole-Genome sequence of the green sulfur bacterium Prosthecochloris vibrioformis DSM 260.</title>
        <authorList>
            <person name="Meyer T.E."/>
            <person name="Kyndt J.A."/>
        </authorList>
    </citation>
    <scope>NUCLEOTIDE SEQUENCE [LARGE SCALE GENOMIC DNA]</scope>
    <source>
        <strain evidence="13 14">DSM 260</strain>
    </source>
</reference>
<feature type="domain" description="Glutamine amidotransferase" evidence="12">
    <location>
        <begin position="4"/>
        <end position="198"/>
    </location>
</feature>
<evidence type="ECO:0000313" key="14">
    <source>
        <dbReference type="Proteomes" id="UP000309544"/>
    </source>
</evidence>
<dbReference type="Pfam" id="PF00117">
    <property type="entry name" value="GATase"/>
    <property type="match status" value="1"/>
</dbReference>
<dbReference type="UniPathway" id="UPA00031">
    <property type="reaction ID" value="UER00010"/>
</dbReference>
<keyword evidence="3 10" id="KW-0028">Amino-acid biosynthesis</keyword>
<dbReference type="AlphaFoldDB" id="A0A5C4S0T5"/>
<dbReference type="EC" id="4.3.2.10" evidence="10"/>
<comment type="catalytic activity">
    <reaction evidence="8 10">
        <text>5-[(5-phospho-1-deoxy-D-ribulos-1-ylimino)methylamino]-1-(5-phospho-beta-D-ribosyl)imidazole-4-carboxamide + L-glutamine = D-erythro-1-(imidazol-4-yl)glycerol 3-phosphate + 5-amino-1-(5-phospho-beta-D-ribosyl)imidazole-4-carboxamide + L-glutamate + H(+)</text>
        <dbReference type="Rhea" id="RHEA:24793"/>
        <dbReference type="ChEBI" id="CHEBI:15378"/>
        <dbReference type="ChEBI" id="CHEBI:29985"/>
        <dbReference type="ChEBI" id="CHEBI:58278"/>
        <dbReference type="ChEBI" id="CHEBI:58359"/>
        <dbReference type="ChEBI" id="CHEBI:58475"/>
        <dbReference type="ChEBI" id="CHEBI:58525"/>
        <dbReference type="EC" id="4.3.2.10"/>
    </reaction>
</comment>
<feature type="active site" evidence="10 11">
    <location>
        <position position="183"/>
    </location>
</feature>
<accession>A0A5C4S0T5</accession>
<dbReference type="Proteomes" id="UP000309544">
    <property type="component" value="Unassembled WGS sequence"/>
</dbReference>
<evidence type="ECO:0000256" key="11">
    <source>
        <dbReference type="PIRSR" id="PIRSR000495-1"/>
    </source>
</evidence>
<dbReference type="EMBL" id="VDCI01000004">
    <property type="protein sequence ID" value="TNJ36677.1"/>
    <property type="molecule type" value="Genomic_DNA"/>
</dbReference>
<keyword evidence="4 10" id="KW-0378">Hydrolase</keyword>
<dbReference type="CDD" id="cd01748">
    <property type="entry name" value="GATase1_IGP_Synthase"/>
    <property type="match status" value="1"/>
</dbReference>
<evidence type="ECO:0000256" key="10">
    <source>
        <dbReference type="HAMAP-Rule" id="MF_00278"/>
    </source>
</evidence>
<name>A0A5C4S0T5_PROVB</name>
<evidence type="ECO:0000256" key="1">
    <source>
        <dbReference type="ARBA" id="ARBA00005091"/>
    </source>
</evidence>
<dbReference type="GO" id="GO:0004359">
    <property type="term" value="F:glutaminase activity"/>
    <property type="evidence" value="ECO:0007669"/>
    <property type="project" value="UniProtKB-EC"/>
</dbReference>
<keyword evidence="6 10" id="KW-0368">Histidine biosynthesis</keyword>
<proteinExistence type="inferred from homology"/>
<protein>
    <recommendedName>
        <fullName evidence="10">Imidazole glycerol phosphate synthase subunit HisH</fullName>
        <ecNumber evidence="10">4.3.2.10</ecNumber>
    </recommendedName>
    <alternativeName>
        <fullName evidence="10">IGP synthase glutaminase subunit</fullName>
        <ecNumber evidence="10">3.5.1.2</ecNumber>
    </alternativeName>
    <alternativeName>
        <fullName evidence="10">IGP synthase subunit HisH</fullName>
    </alternativeName>
    <alternativeName>
        <fullName evidence="10">ImGP synthase subunit HisH</fullName>
        <shortName evidence="10">IGPS subunit HisH</shortName>
    </alternativeName>
</protein>
<comment type="subunit">
    <text evidence="2 10">Heterodimer of HisH and HisF.</text>
</comment>
<evidence type="ECO:0000256" key="2">
    <source>
        <dbReference type="ARBA" id="ARBA00011152"/>
    </source>
</evidence>
<keyword evidence="5 10" id="KW-0315">Glutamine amidotransferase</keyword>
<dbReference type="Gene3D" id="3.40.50.880">
    <property type="match status" value="1"/>
</dbReference>
<keyword evidence="14" id="KW-1185">Reference proteome</keyword>
<comment type="function">
    <text evidence="10">IGPS catalyzes the conversion of PRFAR and glutamine to IGP, AICAR and glutamate. The HisH subunit catalyzes the hydrolysis of glutamine to glutamate and ammonia as part of the synthesis of IGP and AICAR. The resulting ammonia molecule is channeled to the active site of HisF.</text>
</comment>
<dbReference type="PROSITE" id="PS51273">
    <property type="entry name" value="GATASE_TYPE_1"/>
    <property type="match status" value="1"/>
</dbReference>
<comment type="pathway">
    <text evidence="1 10">Amino-acid biosynthesis; L-histidine biosynthesis; L-histidine from 5-phospho-alpha-D-ribose 1-diphosphate: step 5/9.</text>
</comment>
<dbReference type="PANTHER" id="PTHR42701">
    <property type="entry name" value="IMIDAZOLE GLYCEROL PHOSPHATE SYNTHASE SUBUNIT HISH"/>
    <property type="match status" value="1"/>
</dbReference>
<comment type="subcellular location">
    <subcellularLocation>
        <location evidence="10">Cytoplasm</location>
    </subcellularLocation>
</comment>
<evidence type="ECO:0000256" key="3">
    <source>
        <dbReference type="ARBA" id="ARBA00022605"/>
    </source>
</evidence>
<feature type="active site" evidence="10 11">
    <location>
        <position position="185"/>
    </location>
</feature>
<organism evidence="13 14">
    <name type="scientific">Prosthecochloris vibrioformis</name>
    <name type="common">Chlorobium vibrioforme</name>
    <dbReference type="NCBI Taxonomy" id="1098"/>
    <lineage>
        <taxon>Bacteria</taxon>
        <taxon>Pseudomonadati</taxon>
        <taxon>Chlorobiota</taxon>
        <taxon>Chlorobiia</taxon>
        <taxon>Chlorobiales</taxon>
        <taxon>Chlorobiaceae</taxon>
        <taxon>Prosthecochloris</taxon>
    </lineage>
</organism>
<dbReference type="GO" id="GO:0000105">
    <property type="term" value="P:L-histidine biosynthetic process"/>
    <property type="evidence" value="ECO:0007669"/>
    <property type="project" value="UniProtKB-UniRule"/>
</dbReference>
<evidence type="ECO:0000256" key="8">
    <source>
        <dbReference type="ARBA" id="ARBA00047838"/>
    </source>
</evidence>
<dbReference type="RefSeq" id="WP_068866344.1">
    <property type="nucleotide sequence ID" value="NZ_VDCI01000004.1"/>
</dbReference>
<dbReference type="NCBIfam" id="TIGR01855">
    <property type="entry name" value="IMP_synth_hisH"/>
    <property type="match status" value="1"/>
</dbReference>
<evidence type="ECO:0000256" key="7">
    <source>
        <dbReference type="ARBA" id="ARBA00023239"/>
    </source>
</evidence>
<dbReference type="InterPro" id="IPR017926">
    <property type="entry name" value="GATASE"/>
</dbReference>
<dbReference type="EC" id="3.5.1.2" evidence="10"/>
<evidence type="ECO:0000313" key="13">
    <source>
        <dbReference type="EMBL" id="TNJ36677.1"/>
    </source>
</evidence>
<gene>
    <name evidence="10 13" type="primary">hisH</name>
    <name evidence="13" type="ORF">FGF68_06335</name>
</gene>
<dbReference type="PANTHER" id="PTHR42701:SF1">
    <property type="entry name" value="IMIDAZOLE GLYCEROL PHOSPHATE SYNTHASE SUBUNIT HISH"/>
    <property type="match status" value="1"/>
</dbReference>
<evidence type="ECO:0000256" key="4">
    <source>
        <dbReference type="ARBA" id="ARBA00022801"/>
    </source>
</evidence>
<dbReference type="PIRSF" id="PIRSF000495">
    <property type="entry name" value="Amidotransf_hisH"/>
    <property type="match status" value="1"/>
</dbReference>
<evidence type="ECO:0000256" key="9">
    <source>
        <dbReference type="ARBA" id="ARBA00049534"/>
    </source>
</evidence>
<evidence type="ECO:0000256" key="5">
    <source>
        <dbReference type="ARBA" id="ARBA00022962"/>
    </source>
</evidence>
<dbReference type="GO" id="GO:0000107">
    <property type="term" value="F:imidazoleglycerol-phosphate synthase activity"/>
    <property type="evidence" value="ECO:0007669"/>
    <property type="project" value="UniProtKB-UniRule"/>
</dbReference>
<dbReference type="InterPro" id="IPR029062">
    <property type="entry name" value="Class_I_gatase-like"/>
</dbReference>
<dbReference type="InterPro" id="IPR010139">
    <property type="entry name" value="Imidazole-glycPsynth_HisH"/>
</dbReference>
<dbReference type="HAMAP" id="MF_00278">
    <property type="entry name" value="HisH"/>
    <property type="match status" value="1"/>
</dbReference>
<comment type="caution">
    <text evidence="13">The sequence shown here is derived from an EMBL/GenBank/DDBJ whole genome shotgun (WGS) entry which is preliminary data.</text>
</comment>
<keyword evidence="7 10" id="KW-0456">Lyase</keyword>
<dbReference type="GO" id="GO:0016829">
    <property type="term" value="F:lyase activity"/>
    <property type="evidence" value="ECO:0007669"/>
    <property type="project" value="UniProtKB-KW"/>
</dbReference>
<sequence length="201" mass="22104">MIFIADYGAGNLHSVQKAFSYLGVKTEVSSDPARLAGQKKVVVPGVGAFGPAATAFRKAGFDDAIREYVDKGGHVLGICLGMQLFMSKSEEMGAHEGLGFVEGDVLRFDESCDKVPQIGWNTVDFAHDSELFKGVDDHSYFYFVHSYFCAPRYEEDILARTFFAGKNFCSAIEKNGIFAVQFHPEKSSEVGLQVLKNFAKC</sequence>
<comment type="catalytic activity">
    <reaction evidence="9 10">
        <text>L-glutamine + H2O = L-glutamate + NH4(+)</text>
        <dbReference type="Rhea" id="RHEA:15889"/>
        <dbReference type="ChEBI" id="CHEBI:15377"/>
        <dbReference type="ChEBI" id="CHEBI:28938"/>
        <dbReference type="ChEBI" id="CHEBI:29985"/>
        <dbReference type="ChEBI" id="CHEBI:58359"/>
        <dbReference type="EC" id="3.5.1.2"/>
    </reaction>
</comment>
<dbReference type="GO" id="GO:0005737">
    <property type="term" value="C:cytoplasm"/>
    <property type="evidence" value="ECO:0007669"/>
    <property type="project" value="UniProtKB-SubCell"/>
</dbReference>
<dbReference type="SUPFAM" id="SSF52317">
    <property type="entry name" value="Class I glutamine amidotransferase-like"/>
    <property type="match status" value="1"/>
</dbReference>
<evidence type="ECO:0000259" key="12">
    <source>
        <dbReference type="Pfam" id="PF00117"/>
    </source>
</evidence>
<feature type="active site" description="Nucleophile" evidence="10 11">
    <location>
        <position position="79"/>
    </location>
</feature>
<evidence type="ECO:0000256" key="6">
    <source>
        <dbReference type="ARBA" id="ARBA00023102"/>
    </source>
</evidence>
<keyword evidence="10" id="KW-0963">Cytoplasm</keyword>